<organism evidence="5">
    <name type="scientific">Bactrocera dorsalis</name>
    <name type="common">Oriental fruit fly</name>
    <name type="synonym">Dacus dorsalis</name>
    <dbReference type="NCBI Taxonomy" id="27457"/>
    <lineage>
        <taxon>Eukaryota</taxon>
        <taxon>Metazoa</taxon>
        <taxon>Ecdysozoa</taxon>
        <taxon>Arthropoda</taxon>
        <taxon>Hexapoda</taxon>
        <taxon>Insecta</taxon>
        <taxon>Pterygota</taxon>
        <taxon>Neoptera</taxon>
        <taxon>Endopterygota</taxon>
        <taxon>Diptera</taxon>
        <taxon>Brachycera</taxon>
        <taxon>Muscomorpha</taxon>
        <taxon>Tephritoidea</taxon>
        <taxon>Tephritidae</taxon>
        <taxon>Bactrocera</taxon>
        <taxon>Bactrocera</taxon>
    </lineage>
</organism>
<dbReference type="OrthoDB" id="17912at2759"/>
<feature type="domain" description="PIF1/LRR1 pleckstrin homology" evidence="4">
    <location>
        <begin position="1"/>
        <end position="121"/>
    </location>
</feature>
<sequence length="419" mass="47532">MKILCETVVQDRVTQRNRSPRYVKSTLAVGYNNSAKDVDGNNTRLLEIMHFTPQNQAGERFKVTNNIDKIFSKFLRDGKVTIGFKEPAINLMINCDPIPLKSFLQTIKLGLEGKDSINLRLNIAAATAIPQRSKPQEKLTVLRRGDYPVKGFPRTLKSLKISNIQLLKITFDICSLRNLTTLDLSDNQISKVPREMGRLPLVSFTINNNQLGTINNWEWLRGKEIRKSLRELDLSANELNHFPLDIIRLEQLVGLKLSDNKIKRLPFGFRRLRNLRNLNIASNLLTSLPSDFNQMRIVVLDLWGNKFGMKMEHNISEAGTNKLNTAPLWLLAARAVCQNKLPYSAGTIPWMLIDILAESPLCACGKLCFDTTIYERAVMATLDNVKTLVSSREHLIYADIVLCGMSCGGRKQMLFYEQP</sequence>
<accession>A0A034W797</accession>
<gene>
    <name evidence="5" type="primary">LLR1</name>
</gene>
<dbReference type="GO" id="GO:0005737">
    <property type="term" value="C:cytoplasm"/>
    <property type="evidence" value="ECO:0007669"/>
    <property type="project" value="TreeGrafter"/>
</dbReference>
<dbReference type="Pfam" id="PF25344">
    <property type="entry name" value="PH_LRR1"/>
    <property type="match status" value="1"/>
</dbReference>
<dbReference type="PANTHER" id="PTHR48051:SF1">
    <property type="entry name" value="RAS SUPPRESSOR PROTEIN 1"/>
    <property type="match status" value="1"/>
</dbReference>
<dbReference type="AlphaFoldDB" id="A0A034W797"/>
<keyword evidence="2" id="KW-0677">Repeat</keyword>
<dbReference type="InterPro" id="IPR050216">
    <property type="entry name" value="LRR_domain-containing"/>
</dbReference>
<dbReference type="Gene3D" id="3.80.10.10">
    <property type="entry name" value="Ribonuclease Inhibitor"/>
    <property type="match status" value="2"/>
</dbReference>
<dbReference type="PANTHER" id="PTHR48051">
    <property type="match status" value="1"/>
</dbReference>
<proteinExistence type="predicted"/>
<protein>
    <submittedName>
        <fullName evidence="5">Leucine-rich repeat protein 1</fullName>
    </submittedName>
</protein>
<name>A0A034W797_BACDO</name>
<keyword evidence="3" id="KW-0539">Nucleus</keyword>
<dbReference type="RefSeq" id="XP_011200504.2">
    <property type="nucleotide sequence ID" value="XM_011202202.4"/>
</dbReference>
<dbReference type="InterPro" id="IPR001611">
    <property type="entry name" value="Leu-rich_rpt"/>
</dbReference>
<evidence type="ECO:0000313" key="5">
    <source>
        <dbReference type="EMBL" id="JAC50584.1"/>
    </source>
</evidence>
<dbReference type="EMBL" id="GAKP01008368">
    <property type="protein sequence ID" value="JAC50584.1"/>
    <property type="molecule type" value="Transcribed_RNA"/>
</dbReference>
<keyword evidence="1" id="KW-0433">Leucine-rich repeat</keyword>
<dbReference type="Pfam" id="PF00560">
    <property type="entry name" value="LRR_1"/>
    <property type="match status" value="1"/>
</dbReference>
<dbReference type="InterPro" id="IPR032675">
    <property type="entry name" value="LRR_dom_sf"/>
</dbReference>
<dbReference type="PROSITE" id="PS51450">
    <property type="entry name" value="LRR"/>
    <property type="match status" value="2"/>
</dbReference>
<reference evidence="5" key="1">
    <citation type="journal article" date="2014" name="BMC Genomics">
        <title>Characterizing the developmental transcriptome of the oriental fruit fly, Bactrocera dorsalis (Diptera: Tephritidae) through comparative genomic analysis with Drosophila melanogaster utilizing modENCODE datasets.</title>
        <authorList>
            <person name="Geib S.M."/>
            <person name="Calla B."/>
            <person name="Hall B."/>
            <person name="Hou S."/>
            <person name="Manoukis N.C."/>
        </authorList>
    </citation>
    <scope>NUCLEOTIDE SEQUENCE</scope>
    <source>
        <strain evidence="5">Punador</strain>
    </source>
</reference>
<evidence type="ECO:0000256" key="1">
    <source>
        <dbReference type="ARBA" id="ARBA00022614"/>
    </source>
</evidence>
<dbReference type="SMART" id="SM00369">
    <property type="entry name" value="LRR_TYP"/>
    <property type="match status" value="3"/>
</dbReference>
<dbReference type="InterPro" id="IPR003591">
    <property type="entry name" value="Leu-rich_rpt_typical-subtyp"/>
</dbReference>
<evidence type="ECO:0000256" key="2">
    <source>
        <dbReference type="ARBA" id="ARBA00022737"/>
    </source>
</evidence>
<dbReference type="InterPro" id="IPR057437">
    <property type="entry name" value="PIF1/LRR1_PH"/>
</dbReference>
<dbReference type="KEGG" id="bdr:105224195"/>
<evidence type="ECO:0000259" key="4">
    <source>
        <dbReference type="Pfam" id="PF25344"/>
    </source>
</evidence>
<evidence type="ECO:0000256" key="3">
    <source>
        <dbReference type="ARBA" id="ARBA00023242"/>
    </source>
</evidence>
<dbReference type="Pfam" id="PF13855">
    <property type="entry name" value="LRR_8"/>
    <property type="match status" value="1"/>
</dbReference>
<dbReference type="GeneID" id="105224195"/>
<dbReference type="CTD" id="34449"/>
<dbReference type="SUPFAM" id="SSF52058">
    <property type="entry name" value="L domain-like"/>
    <property type="match status" value="1"/>
</dbReference>